<organism evidence="7 8">
    <name type="scientific">Mytilus edulis</name>
    <name type="common">Blue mussel</name>
    <dbReference type="NCBI Taxonomy" id="6550"/>
    <lineage>
        <taxon>Eukaryota</taxon>
        <taxon>Metazoa</taxon>
        <taxon>Spiralia</taxon>
        <taxon>Lophotrochozoa</taxon>
        <taxon>Mollusca</taxon>
        <taxon>Bivalvia</taxon>
        <taxon>Autobranchia</taxon>
        <taxon>Pteriomorphia</taxon>
        <taxon>Mytilida</taxon>
        <taxon>Mytiloidea</taxon>
        <taxon>Mytilidae</taxon>
        <taxon>Mytilinae</taxon>
        <taxon>Mytilus</taxon>
    </lineage>
</organism>
<feature type="domain" description="Cadherin" evidence="6">
    <location>
        <begin position="187"/>
        <end position="284"/>
    </location>
</feature>
<dbReference type="GO" id="GO:0005886">
    <property type="term" value="C:plasma membrane"/>
    <property type="evidence" value="ECO:0007669"/>
    <property type="project" value="TreeGrafter"/>
</dbReference>
<keyword evidence="8" id="KW-1185">Reference proteome</keyword>
<dbReference type="PANTHER" id="PTHR24028">
    <property type="entry name" value="CADHERIN-87A"/>
    <property type="match status" value="1"/>
</dbReference>
<dbReference type="InterPro" id="IPR015919">
    <property type="entry name" value="Cadherin-like_sf"/>
</dbReference>
<dbReference type="PROSITE" id="PS50268">
    <property type="entry name" value="CADHERIN_2"/>
    <property type="match status" value="2"/>
</dbReference>
<dbReference type="GO" id="GO:0005509">
    <property type="term" value="F:calcium ion binding"/>
    <property type="evidence" value="ECO:0007669"/>
    <property type="project" value="UniProtKB-UniRule"/>
</dbReference>
<sequence>MSASGCDEWAKQNPCMCTCDDDNDECADRCKVIAAENEKLRCSEQCFMIAKNCWSSCASEMNRLCYVLVGISQRYPPIFDSTDLLQFNEGCSTKILATVTALGNNGVITISANDDATRAKVDVLQTSSDNSAGFSTTIQIKQKACMDRETENVWNLQLLAEDTSKMKTIETLPIYILDVNDEHPSFSSKLFQINVSESTQPSTEVLKIKATDPDNGIGGISAALYGNAFGIDASSGSITVKTKLDFSKLSLYQYLIVGTDFGELKGNATLIIKIQEKQQHQSDFLNFLKKTY</sequence>
<dbReference type="SUPFAM" id="SSF49313">
    <property type="entry name" value="Cadherin-like"/>
    <property type="match status" value="2"/>
</dbReference>
<dbReference type="InterPro" id="IPR050174">
    <property type="entry name" value="Protocadherin/Cadherin-CA"/>
</dbReference>
<evidence type="ECO:0000256" key="2">
    <source>
        <dbReference type="ARBA" id="ARBA00022692"/>
    </source>
</evidence>
<feature type="domain" description="Cadherin" evidence="6">
    <location>
        <begin position="107"/>
        <end position="186"/>
    </location>
</feature>
<dbReference type="EMBL" id="CAJPWZ010001605">
    <property type="protein sequence ID" value="CAG2218650.1"/>
    <property type="molecule type" value="Genomic_DNA"/>
</dbReference>
<dbReference type="Proteomes" id="UP000683360">
    <property type="component" value="Unassembled WGS sequence"/>
</dbReference>
<evidence type="ECO:0000256" key="4">
    <source>
        <dbReference type="ARBA" id="ARBA00023180"/>
    </source>
</evidence>
<proteinExistence type="predicted"/>
<dbReference type="AlphaFoldDB" id="A0A8S3SL45"/>
<evidence type="ECO:0000313" key="7">
    <source>
        <dbReference type="EMBL" id="CAG2218650.1"/>
    </source>
</evidence>
<evidence type="ECO:0000259" key="6">
    <source>
        <dbReference type="PROSITE" id="PS50268"/>
    </source>
</evidence>
<comment type="caution">
    <text evidence="7">The sequence shown here is derived from an EMBL/GenBank/DDBJ whole genome shotgun (WGS) entry which is preliminary data.</text>
</comment>
<dbReference type="Gene3D" id="2.60.40.60">
    <property type="entry name" value="Cadherins"/>
    <property type="match status" value="2"/>
</dbReference>
<keyword evidence="3" id="KW-1133">Transmembrane helix</keyword>
<evidence type="ECO:0000256" key="1">
    <source>
        <dbReference type="ARBA" id="ARBA00004167"/>
    </source>
</evidence>
<keyword evidence="3" id="KW-0472">Membrane</keyword>
<dbReference type="PRINTS" id="PR00205">
    <property type="entry name" value="CADHERIN"/>
</dbReference>
<accession>A0A8S3SL45</accession>
<evidence type="ECO:0000256" key="5">
    <source>
        <dbReference type="PROSITE-ProRule" id="PRU00043"/>
    </source>
</evidence>
<evidence type="ECO:0000313" key="8">
    <source>
        <dbReference type="Proteomes" id="UP000683360"/>
    </source>
</evidence>
<keyword evidence="4" id="KW-0325">Glycoprotein</keyword>
<dbReference type="OrthoDB" id="6162519at2759"/>
<dbReference type="InterPro" id="IPR002126">
    <property type="entry name" value="Cadherin-like_dom"/>
</dbReference>
<dbReference type="Pfam" id="PF00028">
    <property type="entry name" value="Cadherin"/>
    <property type="match status" value="1"/>
</dbReference>
<keyword evidence="2" id="KW-0812">Transmembrane</keyword>
<dbReference type="GO" id="GO:0007156">
    <property type="term" value="P:homophilic cell adhesion via plasma membrane adhesion molecules"/>
    <property type="evidence" value="ECO:0007669"/>
    <property type="project" value="InterPro"/>
</dbReference>
<dbReference type="SMART" id="SM00112">
    <property type="entry name" value="CA"/>
    <property type="match status" value="2"/>
</dbReference>
<reference evidence="7" key="1">
    <citation type="submission" date="2021-03" db="EMBL/GenBank/DDBJ databases">
        <authorList>
            <person name="Bekaert M."/>
        </authorList>
    </citation>
    <scope>NUCLEOTIDE SEQUENCE</scope>
</reference>
<name>A0A8S3SL45_MYTED</name>
<comment type="subcellular location">
    <subcellularLocation>
        <location evidence="1">Membrane</location>
        <topology evidence="1">Single-pass membrane protein</topology>
    </subcellularLocation>
</comment>
<gene>
    <name evidence="7" type="ORF">MEDL_32244</name>
</gene>
<dbReference type="PANTHER" id="PTHR24028:SF146">
    <property type="entry name" value="CADHERIN 96CB, ISOFORM D-RELATED"/>
    <property type="match status" value="1"/>
</dbReference>
<keyword evidence="5" id="KW-0106">Calcium</keyword>
<protein>
    <submittedName>
        <fullName evidence="7">DCHS1_2</fullName>
    </submittedName>
</protein>
<dbReference type="CDD" id="cd11304">
    <property type="entry name" value="Cadherin_repeat"/>
    <property type="match status" value="2"/>
</dbReference>
<evidence type="ECO:0000256" key="3">
    <source>
        <dbReference type="ARBA" id="ARBA00022989"/>
    </source>
</evidence>